<keyword evidence="4" id="KW-1185">Reference proteome</keyword>
<protein>
    <submittedName>
        <fullName evidence="3">Spondin domain-containing protein</fullName>
    </submittedName>
</protein>
<dbReference type="Pfam" id="PF06468">
    <property type="entry name" value="Spond_N"/>
    <property type="match status" value="1"/>
</dbReference>
<dbReference type="EMBL" id="JAOWKX010000001">
    <property type="protein sequence ID" value="MCV2883379.1"/>
    <property type="molecule type" value="Genomic_DNA"/>
</dbReference>
<dbReference type="RefSeq" id="WP_263710579.1">
    <property type="nucleotide sequence ID" value="NZ_JAOWKX010000001.1"/>
</dbReference>
<evidence type="ECO:0000313" key="3">
    <source>
        <dbReference type="EMBL" id="MCV2883379.1"/>
    </source>
</evidence>
<proteinExistence type="predicted"/>
<dbReference type="NCBIfam" id="NF038123">
    <property type="entry name" value="NF038123_dom"/>
    <property type="match status" value="1"/>
</dbReference>
<evidence type="ECO:0000256" key="1">
    <source>
        <dbReference type="SAM" id="SignalP"/>
    </source>
</evidence>
<name>A0ABT3A3X0_9ALTE</name>
<organism evidence="3 4">
    <name type="scientific">Fluctibacter corallii</name>
    <dbReference type="NCBI Taxonomy" id="2984329"/>
    <lineage>
        <taxon>Bacteria</taxon>
        <taxon>Pseudomonadati</taxon>
        <taxon>Pseudomonadota</taxon>
        <taxon>Gammaproteobacteria</taxon>
        <taxon>Alteromonadales</taxon>
        <taxon>Alteromonadaceae</taxon>
        <taxon>Fluctibacter</taxon>
    </lineage>
</organism>
<dbReference type="Proteomes" id="UP001652504">
    <property type="component" value="Unassembled WGS sequence"/>
</dbReference>
<feature type="signal peptide" evidence="1">
    <location>
        <begin position="1"/>
        <end position="22"/>
    </location>
</feature>
<evidence type="ECO:0000313" key="4">
    <source>
        <dbReference type="Proteomes" id="UP001652504"/>
    </source>
</evidence>
<evidence type="ECO:0000259" key="2">
    <source>
        <dbReference type="Pfam" id="PF06468"/>
    </source>
</evidence>
<comment type="caution">
    <text evidence="3">The sequence shown here is derived from an EMBL/GenBank/DDBJ whole genome shotgun (WGS) entry which is preliminary data.</text>
</comment>
<sequence>MNRTLIASSLATALVVSTNAQSAELSISVTNLTQGIYFTPLIIGAHTDSASLFEVGEAASSELQMVAEGGDISGIATVLSSVNANTVENPAVGLLAPGANVQAELTTTEGNNVLSLLSMLLPTNDGFIGLDNWTIPNTPGTYTVYLNAYDAGTEANDEIINGGGAPGIAGIPADPTSMGGTGASGITNSETNDTIHIHRGNLGDDDNAAGKSDLNNTVHRWLNPVARVTVTVQ</sequence>
<feature type="chain" id="PRO_5047451186" evidence="1">
    <location>
        <begin position="23"/>
        <end position="233"/>
    </location>
</feature>
<dbReference type="InterPro" id="IPR038678">
    <property type="entry name" value="Spondin_N_sf"/>
</dbReference>
<dbReference type="InterPro" id="IPR009465">
    <property type="entry name" value="Spondin_N"/>
</dbReference>
<keyword evidence="1" id="KW-0732">Signal</keyword>
<feature type="domain" description="Spondin" evidence="2">
    <location>
        <begin position="37"/>
        <end position="155"/>
    </location>
</feature>
<dbReference type="Gene3D" id="2.60.40.2130">
    <property type="entry name" value="F-spondin domain"/>
    <property type="match status" value="1"/>
</dbReference>
<accession>A0ABT3A3X0</accession>
<gene>
    <name evidence="3" type="ORF">OE749_01540</name>
</gene>
<reference evidence="3 4" key="1">
    <citation type="submission" date="2022-10" db="EMBL/GenBank/DDBJ databases">
        <title>Aestuariibacter sp. AA17 isolated from Montipora capitata coral fragment.</title>
        <authorList>
            <person name="Emsley S.A."/>
            <person name="Pfannmuller K.M."/>
            <person name="Loughran R.M."/>
            <person name="Shlafstein M."/>
            <person name="Papke E."/>
            <person name="Saw J.H."/>
            <person name="Ushijima B."/>
            <person name="Videau P."/>
        </authorList>
    </citation>
    <scope>NUCLEOTIDE SEQUENCE [LARGE SCALE GENOMIC DNA]</scope>
    <source>
        <strain evidence="3 4">AA17</strain>
    </source>
</reference>